<organism evidence="1 2">
    <name type="scientific">Haematococcus lacustris</name>
    <name type="common">Green alga</name>
    <name type="synonym">Haematococcus pluvialis</name>
    <dbReference type="NCBI Taxonomy" id="44745"/>
    <lineage>
        <taxon>Eukaryota</taxon>
        <taxon>Viridiplantae</taxon>
        <taxon>Chlorophyta</taxon>
        <taxon>core chlorophytes</taxon>
        <taxon>Chlorophyceae</taxon>
        <taxon>CS clade</taxon>
        <taxon>Chlamydomonadales</taxon>
        <taxon>Haematococcaceae</taxon>
        <taxon>Haematococcus</taxon>
    </lineage>
</organism>
<reference evidence="1 2" key="1">
    <citation type="submission" date="2020-02" db="EMBL/GenBank/DDBJ databases">
        <title>Draft genome sequence of Haematococcus lacustris strain NIES-144.</title>
        <authorList>
            <person name="Morimoto D."/>
            <person name="Nakagawa S."/>
            <person name="Yoshida T."/>
            <person name="Sawayama S."/>
        </authorList>
    </citation>
    <scope>NUCLEOTIDE SEQUENCE [LARGE SCALE GENOMIC DNA]</scope>
    <source>
        <strain evidence="1 2">NIES-144</strain>
    </source>
</reference>
<proteinExistence type="predicted"/>
<gene>
    <name evidence="1" type="ORF">HaLaN_11012</name>
</gene>
<dbReference type="AlphaFoldDB" id="A0A699YZ76"/>
<dbReference type="EMBL" id="BLLF01000777">
    <property type="protein sequence ID" value="GFH14880.1"/>
    <property type="molecule type" value="Genomic_DNA"/>
</dbReference>
<evidence type="ECO:0000313" key="1">
    <source>
        <dbReference type="EMBL" id="GFH14880.1"/>
    </source>
</evidence>
<keyword evidence="2" id="KW-1185">Reference proteome</keyword>
<accession>A0A699YZ76</accession>
<name>A0A699YZ76_HAELA</name>
<sequence length="360" mass="37782">MPSSGLPHKQLAGFIPAVARNAWGDRDGCVCCWQDLGSAVTALEFVIKLRLVLQARTLRQQITDLAQKLAGTSSLDAGGLQQLAALVTYLPLVKVHNEPSSPAWTWREVKLQLQPVVLGCLHGLTLPYTVTCGAPGEDGAVQAATLDLPTCMALCTCAAFATSGAPVQTGGRDSSPLPQATLQQPGILQPPPQVILPLTCALQQLRDFALTPHIEKADMAASTTAAAGSTGHSALHQQLQALGWAHALTLTLPANPAGASQGHHQAATPDVPLGLPSSAGCVAWPGPIPGKQLAAVLDLQQLAKLHAASHTDHQAELLQLHQRLARICHAWYADDSGHRGAGDDQQVTVVIRLVGDTLIW</sequence>
<comment type="caution">
    <text evidence="1">The sequence shown here is derived from an EMBL/GenBank/DDBJ whole genome shotgun (WGS) entry which is preliminary data.</text>
</comment>
<evidence type="ECO:0000313" key="2">
    <source>
        <dbReference type="Proteomes" id="UP000485058"/>
    </source>
</evidence>
<protein>
    <submittedName>
        <fullName evidence="1">Uncharacterized protein</fullName>
    </submittedName>
</protein>
<dbReference type="Proteomes" id="UP000485058">
    <property type="component" value="Unassembled WGS sequence"/>
</dbReference>